<protein>
    <recommendedName>
        <fullName evidence="3">eCIS core domain-containing protein</fullName>
    </recommendedName>
</protein>
<sequence>MRALQQKAKVAKNGGGRSATPGTDPDAEIGLGEPQILQRSGIAPLIGHDLSRVPLHPRIRPAIQAKLVVNRPGDRYEQEADHVAEQVMRQPENEQHACACGGSAEADRSCEECKKQSSGTASGTALQRQPSSHAAAAGGEAPASVRYTLSAPGRPLEHSTRRSMEDRFGVDFSAVRIHTDRAAETSARAVGARAYTVGRDIVFGPGEFAPDGATGRLLLAHELTHTIQQTGTAAPPIAVLQRQIGDPLEGLDLPDPSAVQSIVIDTESYRTRFRTVGGTTYDGTVTSRRTTFEPGDYILKQASGKDPRATWKIFNTDHTIYRGGLEFEVLLNGVAFENLSYTPEISLKVVSGLLPKLIDVEARIKQIQDGITKGLKDPVIVGMFEDIPTEQAEAFVKRLREEKVGDMQLLDKLDHYVDGEDNVTLHQLLSRLKLQAGGTKSAAALADAPQLAWHDVMGFFEQQAVFSVTAVGNGKYRIRYMGGVASGLYGSPEYSEVQSMGRRDRLNIMTSGIEVDADQPIIVHDYDNDRQVVLTAEDLIAYQHAGVRKFLQDIGTIAALATPAGAESVGAKVLQYGVQIASMATLIVDENKLNIKKWFPKWGPAIIDASEKIKLAIAVVGVAQLVQGGWKLFANLRRLRSARSAMDEKAVVSSAEELTKAERQAANLEANADKLLNQADMARKELGLAEEAAEAGQKVEGGAKAGVVEAPSPATPSVSPSVKTQVIDAAIGRAQFSGDFASLANRELADAAQNRGRLRLSKMPGYSVEVPIEGTDHFLARNASGGWCLFSGTPKGCGAITVAKTVDELFEEIGREVGTSKITTRMGSSAKVDIAKAVQDAKDAGFVGAAGEPLGVDLAVQPHSAAPATRKALGVSGKDVQSSHHGPTAALKDVEGYSRGGALTVLLPRATHKAFDDTWKEWSIAQRQAGRTQATVKEFLGIVDQAIEKTPGIETRTKGAMSTVLFNELYRDLGLQPDDLITLPYRNIK</sequence>
<dbReference type="EMBL" id="AP022574">
    <property type="protein sequence ID" value="BBX69964.1"/>
    <property type="molecule type" value="Genomic_DNA"/>
</dbReference>
<evidence type="ECO:0000256" key="1">
    <source>
        <dbReference type="SAM" id="Coils"/>
    </source>
</evidence>
<feature type="domain" description="eCIS core" evidence="3">
    <location>
        <begin position="155"/>
        <end position="232"/>
    </location>
</feature>
<reference evidence="4 5" key="1">
    <citation type="journal article" date="2019" name="Emerg. Microbes Infect.">
        <title>Comprehensive subspecies identification of 175 nontuberculous mycobacteria species based on 7547 genomic profiles.</title>
        <authorList>
            <person name="Matsumoto Y."/>
            <person name="Kinjo T."/>
            <person name="Motooka D."/>
            <person name="Nabeya D."/>
            <person name="Jung N."/>
            <person name="Uechi K."/>
            <person name="Horii T."/>
            <person name="Iida T."/>
            <person name="Fujita J."/>
            <person name="Nakamura S."/>
        </authorList>
    </citation>
    <scope>NUCLEOTIDE SEQUENCE [LARGE SCALE GENOMIC DNA]</scope>
    <source>
        <strain evidence="4 5">JCM 13323</strain>
    </source>
</reference>
<dbReference type="RefSeq" id="WP_197746844.1">
    <property type="nucleotide sequence ID" value="NZ_AP022574.1"/>
</dbReference>
<evidence type="ECO:0000313" key="5">
    <source>
        <dbReference type="Proteomes" id="UP000466514"/>
    </source>
</evidence>
<proteinExistence type="predicted"/>
<feature type="coiled-coil region" evidence="1">
    <location>
        <begin position="651"/>
        <end position="692"/>
    </location>
</feature>
<feature type="region of interest" description="Disordered" evidence="2">
    <location>
        <begin position="1"/>
        <end position="30"/>
    </location>
</feature>
<feature type="compositionally biased region" description="Low complexity" evidence="2">
    <location>
        <begin position="134"/>
        <end position="143"/>
    </location>
</feature>
<organism evidence="4 5">
    <name type="scientific">Mycolicibacterium psychrotolerans</name>
    <dbReference type="NCBI Taxonomy" id="216929"/>
    <lineage>
        <taxon>Bacteria</taxon>
        <taxon>Bacillati</taxon>
        <taxon>Actinomycetota</taxon>
        <taxon>Actinomycetes</taxon>
        <taxon>Mycobacteriales</taxon>
        <taxon>Mycobacteriaceae</taxon>
        <taxon>Mycolicibacterium</taxon>
    </lineage>
</organism>
<evidence type="ECO:0000256" key="2">
    <source>
        <dbReference type="SAM" id="MobiDB-lite"/>
    </source>
</evidence>
<evidence type="ECO:0000313" key="4">
    <source>
        <dbReference type="EMBL" id="BBX69964.1"/>
    </source>
</evidence>
<feature type="region of interest" description="Disordered" evidence="2">
    <location>
        <begin position="120"/>
        <end position="145"/>
    </location>
</feature>
<dbReference type="Proteomes" id="UP000466514">
    <property type="component" value="Chromosome"/>
</dbReference>
<keyword evidence="5" id="KW-1185">Reference proteome</keyword>
<accession>A0A7I7MCH9</accession>
<gene>
    <name evidence="4" type="ORF">MPSYJ_34250</name>
</gene>
<evidence type="ECO:0000259" key="3">
    <source>
        <dbReference type="Pfam" id="PF13699"/>
    </source>
</evidence>
<dbReference type="KEGG" id="mpsc:MPSYJ_34250"/>
<name>A0A7I7MCH9_9MYCO</name>
<dbReference type="Pfam" id="PF13699">
    <property type="entry name" value="eCIS_core"/>
    <property type="match status" value="1"/>
</dbReference>
<keyword evidence="1" id="KW-0175">Coiled coil</keyword>
<feature type="compositionally biased region" description="Polar residues" evidence="2">
    <location>
        <begin position="120"/>
        <end position="132"/>
    </location>
</feature>
<dbReference type="InterPro" id="IPR025295">
    <property type="entry name" value="eCIS_core_dom"/>
</dbReference>
<dbReference type="AlphaFoldDB" id="A0A7I7MCH9"/>